<feature type="transmembrane region" description="Helical" evidence="16">
    <location>
        <begin position="382"/>
        <end position="410"/>
    </location>
</feature>
<feature type="transmembrane region" description="Helical" evidence="16">
    <location>
        <begin position="251"/>
        <end position="271"/>
    </location>
</feature>
<keyword evidence="4" id="KW-1003">Cell membrane</keyword>
<keyword evidence="5" id="KW-0879">Wnt signaling pathway</keyword>
<feature type="transmembrane region" description="Helical" evidence="16">
    <location>
        <begin position="341"/>
        <end position="362"/>
    </location>
</feature>
<protein>
    <submittedName>
        <fullName evidence="20">Frizzled receptor 9,10-like protein</fullName>
    </submittedName>
</protein>
<evidence type="ECO:0000256" key="4">
    <source>
        <dbReference type="ARBA" id="ARBA00022475"/>
    </source>
</evidence>
<dbReference type="PANTHER" id="PTHR11309:SF99">
    <property type="entry name" value="FRIZZLED-4"/>
    <property type="match status" value="1"/>
</dbReference>
<feature type="chain" id="PRO_5014739727" evidence="17">
    <location>
        <begin position="19"/>
        <end position="568"/>
    </location>
</feature>
<organism evidence="20">
    <name type="scientific">Saccoglossus kowalevskii</name>
    <name type="common">Acorn worm</name>
    <dbReference type="NCBI Taxonomy" id="10224"/>
    <lineage>
        <taxon>Eukaryota</taxon>
        <taxon>Metazoa</taxon>
        <taxon>Hemichordata</taxon>
        <taxon>Enteropneusta</taxon>
        <taxon>Harrimaniidae</taxon>
        <taxon>Saccoglossus</taxon>
    </lineage>
</organism>
<feature type="disulfide bond" evidence="15">
    <location>
        <begin position="33"/>
        <end position="79"/>
    </location>
</feature>
<feature type="domain" description="FZ" evidence="18">
    <location>
        <begin position="20"/>
        <end position="141"/>
    </location>
</feature>
<proteinExistence type="evidence at transcript level"/>
<keyword evidence="10 16" id="KW-0472">Membrane</keyword>
<keyword evidence="12 20" id="KW-0675">Receptor</keyword>
<comment type="similarity">
    <text evidence="2">Belongs to the G-protein coupled receptor Fz/Smo family.</text>
</comment>
<dbReference type="GO" id="GO:0005615">
    <property type="term" value="C:extracellular space"/>
    <property type="evidence" value="ECO:0007669"/>
    <property type="project" value="TreeGrafter"/>
</dbReference>
<keyword evidence="11 15" id="KW-1015">Disulfide bond</keyword>
<feature type="signal peptide" evidence="17">
    <location>
        <begin position="1"/>
        <end position="18"/>
    </location>
</feature>
<dbReference type="InterPro" id="IPR000539">
    <property type="entry name" value="Frizzled/Smoothened_7TM"/>
</dbReference>
<evidence type="ECO:0000256" key="6">
    <source>
        <dbReference type="ARBA" id="ARBA00022692"/>
    </source>
</evidence>
<evidence type="ECO:0000256" key="2">
    <source>
        <dbReference type="ARBA" id="ARBA00008077"/>
    </source>
</evidence>
<dbReference type="Pfam" id="PF01392">
    <property type="entry name" value="Fz"/>
    <property type="match status" value="1"/>
</dbReference>
<feature type="domain" description="G-protein coupled receptors family 2 profile 2" evidence="19">
    <location>
        <begin position="215"/>
        <end position="514"/>
    </location>
</feature>
<dbReference type="Gene3D" id="1.10.2000.10">
    <property type="entry name" value="Frizzled cysteine-rich domain"/>
    <property type="match status" value="1"/>
</dbReference>
<reference evidence="20" key="1">
    <citation type="journal article" date="2018" name="PLoS Biol.">
        <title>Anteroposterior axis patterning by early canonical Wnt signaling during hemichordate development.</title>
        <authorList>
            <person name="Darras S."/>
            <person name="Fritzenwanker J.H."/>
            <person name="Uhlinger K.R."/>
            <person name="Farrelly E."/>
            <person name="Pani A.M."/>
            <person name="Hurley I.A."/>
            <person name="Norris R.P."/>
            <person name="Osovitz M."/>
            <person name="Terasaki M."/>
            <person name="Wu M."/>
            <person name="Aronowicz J."/>
            <person name="Kirschner M."/>
            <person name="Gerhart J.C."/>
            <person name="Lowe C.J."/>
        </authorList>
    </citation>
    <scope>NUCLEOTIDE SEQUENCE</scope>
</reference>
<dbReference type="Pfam" id="PF01534">
    <property type="entry name" value="Frizzled"/>
    <property type="match status" value="1"/>
</dbReference>
<dbReference type="SUPFAM" id="SSF63501">
    <property type="entry name" value="Frizzled cysteine-rich domain"/>
    <property type="match status" value="1"/>
</dbReference>
<sequence length="568" mass="64570">MESKVLLMLLFSLCYSDGAVEKHHCEKITIPMCIGIGYNMTVMPNLMGHSDQSAAAINVHEFSPLVEYGCAPHLKFFLCSLYAPMCSEELEQPIPACRPMCEDARRLCSPIMERFNFPWPESLDCTVLPVKGERTRLCMEAPDINDNSSSNYPVTGGPYQGIPFNDDLPAEEVTTLEANPCAFNPERWVYVEKTQKCAARCDVDVFYQETDKDFAKTWLGIWGVLCCASAVATVLTFCVDRARFKYPERPIIFLSMCYFVYSVAYIVRLVVGPEAISCDETNKGVTYRIQEGLESTGCTIVFLIQYYFYMASSIWWVILTLTWFLAAGMKWGYEAIAAHSSYFHLVAWAIPAVKTIVVLVMRRVDGDELTGMCYVGNQDSKALLGFVLIPLFCYFIIGTSFILAGFVYLFRIRKVMKIGGKNIEKLEKLMVRIGVFSVLYTVPATCVIATYFFQYINMEDWEHQAKYENDCVDDQCLLAESIPNVPVLVVKIFMLLVVGITSGMWIWSSKTVNSWQRFFNRRFHRKKQITLNYKVPIVPHSPPRYSPPRSKYTISQGSYIPAGYNTPV</sequence>
<keyword evidence="13" id="KW-0325">Glycoprotein</keyword>
<dbReference type="FunFam" id="1.10.2000.10:FF:000016">
    <property type="entry name" value="Frizzled"/>
    <property type="match status" value="1"/>
</dbReference>
<evidence type="ECO:0000256" key="5">
    <source>
        <dbReference type="ARBA" id="ARBA00022687"/>
    </source>
</evidence>
<evidence type="ECO:0000256" key="12">
    <source>
        <dbReference type="ARBA" id="ARBA00023170"/>
    </source>
</evidence>
<dbReference type="PRINTS" id="PR00489">
    <property type="entry name" value="FRIZZLED"/>
</dbReference>
<dbReference type="InterPro" id="IPR020067">
    <property type="entry name" value="Frizzled_dom"/>
</dbReference>
<keyword evidence="14" id="KW-0807">Transducer</keyword>
<dbReference type="CDD" id="cd15909">
    <property type="entry name" value="7tmF_FZD4_9_10-like"/>
    <property type="match status" value="1"/>
</dbReference>
<evidence type="ECO:0000256" key="9">
    <source>
        <dbReference type="ARBA" id="ARBA00023040"/>
    </source>
</evidence>
<feature type="transmembrane region" description="Helical" evidence="16">
    <location>
        <begin position="306"/>
        <end position="329"/>
    </location>
</feature>
<feature type="disulfide bond" evidence="15">
    <location>
        <begin position="25"/>
        <end position="86"/>
    </location>
</feature>
<dbReference type="InterPro" id="IPR017981">
    <property type="entry name" value="GPCR_2-like_7TM"/>
</dbReference>
<evidence type="ECO:0000259" key="18">
    <source>
        <dbReference type="PROSITE" id="PS50038"/>
    </source>
</evidence>
<evidence type="ECO:0000259" key="19">
    <source>
        <dbReference type="PROSITE" id="PS50261"/>
    </source>
</evidence>
<feature type="transmembrane region" description="Helical" evidence="16">
    <location>
        <begin position="431"/>
        <end position="453"/>
    </location>
</feature>
<comment type="subcellular location">
    <subcellularLocation>
        <location evidence="1">Cell membrane</location>
        <topology evidence="1">Multi-pass membrane protein</topology>
    </subcellularLocation>
</comment>
<dbReference type="GO" id="GO:0035567">
    <property type="term" value="P:non-canonical Wnt signaling pathway"/>
    <property type="evidence" value="ECO:0007669"/>
    <property type="project" value="TreeGrafter"/>
</dbReference>
<keyword evidence="9" id="KW-0297">G-protein coupled receptor</keyword>
<gene>
    <name evidence="20" type="ORF">Sakowv30003550m.g</name>
</gene>
<keyword evidence="8 16" id="KW-1133">Transmembrane helix</keyword>
<feature type="disulfide bond" evidence="15">
    <location>
        <begin position="101"/>
        <end position="125"/>
    </location>
</feature>
<dbReference type="PROSITE" id="PS50038">
    <property type="entry name" value="FZ"/>
    <property type="match status" value="1"/>
</dbReference>
<evidence type="ECO:0000256" key="13">
    <source>
        <dbReference type="ARBA" id="ARBA00023180"/>
    </source>
</evidence>
<evidence type="ECO:0000256" key="10">
    <source>
        <dbReference type="ARBA" id="ARBA00023136"/>
    </source>
</evidence>
<keyword evidence="7 17" id="KW-0732">Signal</keyword>
<dbReference type="EMBL" id="MG711511">
    <property type="protein sequence ID" value="AUT31437.1"/>
    <property type="molecule type" value="mRNA"/>
</dbReference>
<dbReference type="GO" id="GO:0004930">
    <property type="term" value="F:G protein-coupled receptor activity"/>
    <property type="evidence" value="ECO:0007669"/>
    <property type="project" value="UniProtKB-KW"/>
</dbReference>
<dbReference type="SMART" id="SM00063">
    <property type="entry name" value="FRI"/>
    <property type="match status" value="1"/>
</dbReference>
<dbReference type="InterPro" id="IPR015526">
    <property type="entry name" value="Frizzled/SFRP"/>
</dbReference>
<dbReference type="GO" id="GO:0017147">
    <property type="term" value="F:Wnt-protein binding"/>
    <property type="evidence" value="ECO:0007669"/>
    <property type="project" value="TreeGrafter"/>
</dbReference>
<dbReference type="AlphaFoldDB" id="A0A2K9RCH3"/>
<dbReference type="SMART" id="SM01330">
    <property type="entry name" value="Frizzled"/>
    <property type="match status" value="1"/>
</dbReference>
<keyword evidence="3" id="KW-0217">Developmental protein</keyword>
<evidence type="ECO:0000313" key="20">
    <source>
        <dbReference type="EMBL" id="AUT31437.1"/>
    </source>
</evidence>
<evidence type="ECO:0000256" key="14">
    <source>
        <dbReference type="ARBA" id="ARBA00023224"/>
    </source>
</evidence>
<dbReference type="PANTHER" id="PTHR11309">
    <property type="entry name" value="FRIZZLED"/>
    <property type="match status" value="1"/>
</dbReference>
<evidence type="ECO:0000256" key="3">
    <source>
        <dbReference type="ARBA" id="ARBA00022473"/>
    </source>
</evidence>
<dbReference type="PROSITE" id="PS50261">
    <property type="entry name" value="G_PROTEIN_RECEP_F2_4"/>
    <property type="match status" value="1"/>
</dbReference>
<dbReference type="GO" id="GO:0060070">
    <property type="term" value="P:canonical Wnt signaling pathway"/>
    <property type="evidence" value="ECO:0007669"/>
    <property type="project" value="TreeGrafter"/>
</dbReference>
<feature type="disulfide bond" evidence="15">
    <location>
        <begin position="70"/>
        <end position="108"/>
    </location>
</feature>
<dbReference type="InterPro" id="IPR036790">
    <property type="entry name" value="Frizzled_dom_sf"/>
</dbReference>
<evidence type="ECO:0000256" key="7">
    <source>
        <dbReference type="ARBA" id="ARBA00022729"/>
    </source>
</evidence>
<dbReference type="OrthoDB" id="5959102at2759"/>
<name>A0A2K9RCH3_SACKO</name>
<feature type="disulfide bond" evidence="15">
    <location>
        <begin position="97"/>
        <end position="138"/>
    </location>
</feature>
<accession>A0A2K9RCH3</accession>
<feature type="transmembrane region" description="Helical" evidence="16">
    <location>
        <begin position="488"/>
        <end position="507"/>
    </location>
</feature>
<dbReference type="FunFam" id="1.20.1070.10:FF:000020">
    <property type="entry name" value="Frizzled class receptor 10"/>
    <property type="match status" value="1"/>
</dbReference>
<feature type="transmembrane region" description="Helical" evidence="16">
    <location>
        <begin position="218"/>
        <end position="239"/>
    </location>
</feature>
<evidence type="ECO:0000256" key="17">
    <source>
        <dbReference type="SAM" id="SignalP"/>
    </source>
</evidence>
<evidence type="ECO:0000256" key="15">
    <source>
        <dbReference type="PROSITE-ProRule" id="PRU00090"/>
    </source>
</evidence>
<evidence type="ECO:0000256" key="8">
    <source>
        <dbReference type="ARBA" id="ARBA00022989"/>
    </source>
</evidence>
<evidence type="ECO:0000256" key="11">
    <source>
        <dbReference type="ARBA" id="ARBA00023157"/>
    </source>
</evidence>
<evidence type="ECO:0000256" key="1">
    <source>
        <dbReference type="ARBA" id="ARBA00004651"/>
    </source>
</evidence>
<dbReference type="GO" id="GO:0005886">
    <property type="term" value="C:plasma membrane"/>
    <property type="evidence" value="ECO:0007669"/>
    <property type="project" value="UniProtKB-SubCell"/>
</dbReference>
<evidence type="ECO:0000256" key="16">
    <source>
        <dbReference type="SAM" id="Phobius"/>
    </source>
</evidence>
<dbReference type="Gene3D" id="1.20.1070.10">
    <property type="entry name" value="Rhodopsin 7-helix transmembrane proteins"/>
    <property type="match status" value="1"/>
</dbReference>
<keyword evidence="6 16" id="KW-0812">Transmembrane</keyword>